<proteinExistence type="predicted"/>
<evidence type="ECO:0000313" key="6">
    <source>
        <dbReference type="Proteomes" id="UP000537326"/>
    </source>
</evidence>
<evidence type="ECO:0000256" key="1">
    <source>
        <dbReference type="ARBA" id="ARBA00022448"/>
    </source>
</evidence>
<evidence type="ECO:0000256" key="3">
    <source>
        <dbReference type="ARBA" id="ARBA00022840"/>
    </source>
</evidence>
<dbReference type="InterPro" id="IPR003593">
    <property type="entry name" value="AAA+_ATPase"/>
</dbReference>
<organism evidence="5 6">
    <name type="scientific">Nocardioides marinus</name>
    <dbReference type="NCBI Taxonomy" id="374514"/>
    <lineage>
        <taxon>Bacteria</taxon>
        <taxon>Bacillati</taxon>
        <taxon>Actinomycetota</taxon>
        <taxon>Actinomycetes</taxon>
        <taxon>Propionibacteriales</taxon>
        <taxon>Nocardioidaceae</taxon>
        <taxon>Nocardioides</taxon>
    </lineage>
</organism>
<dbReference type="RefSeq" id="WP_179532088.1">
    <property type="nucleotide sequence ID" value="NZ_BAAAPP010000008.1"/>
</dbReference>
<comment type="caution">
    <text evidence="5">The sequence shown here is derived from an EMBL/GenBank/DDBJ whole genome shotgun (WGS) entry which is preliminary data.</text>
</comment>
<evidence type="ECO:0000313" key="5">
    <source>
        <dbReference type="EMBL" id="NYI11394.1"/>
    </source>
</evidence>
<dbReference type="GO" id="GO:0005524">
    <property type="term" value="F:ATP binding"/>
    <property type="evidence" value="ECO:0007669"/>
    <property type="project" value="UniProtKB-KW"/>
</dbReference>
<dbReference type="CDD" id="cd03219">
    <property type="entry name" value="ABC_Mj1267_LivG_branched"/>
    <property type="match status" value="1"/>
</dbReference>
<keyword evidence="3 5" id="KW-0067">ATP-binding</keyword>
<gene>
    <name evidence="5" type="ORF">BKA05_002909</name>
</gene>
<feature type="domain" description="ABC transporter" evidence="4">
    <location>
        <begin position="22"/>
        <end position="260"/>
    </location>
</feature>
<dbReference type="Pfam" id="PF00005">
    <property type="entry name" value="ABC_tran"/>
    <property type="match status" value="1"/>
</dbReference>
<protein>
    <submittedName>
        <fullName evidence="5">Branched-chain amino acid transport system ATP-binding protein</fullName>
    </submittedName>
</protein>
<dbReference type="InterPro" id="IPR032823">
    <property type="entry name" value="BCA_ABC_TP_C"/>
</dbReference>
<name>A0A7Z0C5R0_9ACTN</name>
<dbReference type="InterPro" id="IPR027417">
    <property type="entry name" value="P-loop_NTPase"/>
</dbReference>
<dbReference type="Pfam" id="PF12399">
    <property type="entry name" value="BCA_ABC_TP_C"/>
    <property type="match status" value="1"/>
</dbReference>
<evidence type="ECO:0000256" key="2">
    <source>
        <dbReference type="ARBA" id="ARBA00022741"/>
    </source>
</evidence>
<dbReference type="InterPro" id="IPR003439">
    <property type="entry name" value="ABC_transporter-like_ATP-bd"/>
</dbReference>
<dbReference type="SUPFAM" id="SSF52540">
    <property type="entry name" value="P-loop containing nucleoside triphosphate hydrolases"/>
    <property type="match status" value="1"/>
</dbReference>
<keyword evidence="1" id="KW-0813">Transport</keyword>
<keyword evidence="6" id="KW-1185">Reference proteome</keyword>
<dbReference type="PANTHER" id="PTHR45772">
    <property type="entry name" value="CONSERVED COMPONENT OF ABC TRANSPORTER FOR NATURAL AMINO ACIDS-RELATED"/>
    <property type="match status" value="1"/>
</dbReference>
<dbReference type="PROSITE" id="PS50893">
    <property type="entry name" value="ABC_TRANSPORTER_2"/>
    <property type="match status" value="1"/>
</dbReference>
<dbReference type="EMBL" id="JACBZI010000001">
    <property type="protein sequence ID" value="NYI11394.1"/>
    <property type="molecule type" value="Genomic_DNA"/>
</dbReference>
<dbReference type="SMART" id="SM00382">
    <property type="entry name" value="AAA"/>
    <property type="match status" value="1"/>
</dbReference>
<dbReference type="GO" id="GO:0016887">
    <property type="term" value="F:ATP hydrolysis activity"/>
    <property type="evidence" value="ECO:0007669"/>
    <property type="project" value="InterPro"/>
</dbReference>
<accession>A0A7Z0C5R0</accession>
<dbReference type="Proteomes" id="UP000537326">
    <property type="component" value="Unassembled WGS sequence"/>
</dbReference>
<keyword evidence="2" id="KW-0547">Nucleotide-binding</keyword>
<dbReference type="Gene3D" id="3.40.50.300">
    <property type="entry name" value="P-loop containing nucleotide triphosphate hydrolases"/>
    <property type="match status" value="1"/>
</dbReference>
<sequence length="294" mass="30900">MSSSPVPQGGGHRADPRGGPLLEVDHVVVQFGGVTAVNEACFTADPGTVTGLIGPNGAGKTTCFNVISGLQRPTRGKVRFQGKDVTSMPVHRRSKRGMGRTFQRLEAFGSLSVRDNVRVAADIHRGVLAGLLPGGGRGKDIDALLERVGIAAYANERADSIPTGTARLLELARCLAGDPKLLLLDEPSSGLDETETDAFGDLLRDLASEGRAILMVEHDMDLVMAVCDTIHVLDFGSIIASGDPAAIRRDPAVQKAYLGYSDEDGVDEGHTVTDLPAVTDDTLVIPAVREGAEA</sequence>
<reference evidence="5 6" key="1">
    <citation type="submission" date="2020-07" db="EMBL/GenBank/DDBJ databases">
        <title>Sequencing the genomes of 1000 actinobacteria strains.</title>
        <authorList>
            <person name="Klenk H.-P."/>
        </authorList>
    </citation>
    <scope>NUCLEOTIDE SEQUENCE [LARGE SCALE GENOMIC DNA]</scope>
    <source>
        <strain evidence="5 6">DSM 18248</strain>
    </source>
</reference>
<dbReference type="InterPro" id="IPR051120">
    <property type="entry name" value="ABC_AA/LPS_Transport"/>
</dbReference>
<dbReference type="AlphaFoldDB" id="A0A7Z0C5R0"/>
<dbReference type="GO" id="GO:0005886">
    <property type="term" value="C:plasma membrane"/>
    <property type="evidence" value="ECO:0007669"/>
    <property type="project" value="TreeGrafter"/>
</dbReference>
<evidence type="ECO:0000259" key="4">
    <source>
        <dbReference type="PROSITE" id="PS50893"/>
    </source>
</evidence>